<dbReference type="Proteomes" id="UP000547209">
    <property type="component" value="Unassembled WGS sequence"/>
</dbReference>
<dbReference type="InterPro" id="IPR009057">
    <property type="entry name" value="Homeodomain-like_sf"/>
</dbReference>
<dbReference type="InterPro" id="IPR018060">
    <property type="entry name" value="HTH_AraC"/>
</dbReference>
<dbReference type="PROSITE" id="PS00041">
    <property type="entry name" value="HTH_ARAC_FAMILY_1"/>
    <property type="match status" value="1"/>
</dbReference>
<protein>
    <submittedName>
        <fullName evidence="6">AraC family transcriptional regulator</fullName>
    </submittedName>
</protein>
<evidence type="ECO:0000256" key="3">
    <source>
        <dbReference type="ARBA" id="ARBA00023163"/>
    </source>
</evidence>
<feature type="transmembrane region" description="Helical" evidence="4">
    <location>
        <begin position="301"/>
        <end position="321"/>
    </location>
</feature>
<dbReference type="PANTHER" id="PTHR43280">
    <property type="entry name" value="ARAC-FAMILY TRANSCRIPTIONAL REGULATOR"/>
    <property type="match status" value="1"/>
</dbReference>
<keyword evidence="2" id="KW-0238">DNA-binding</keyword>
<sequence length="788" mass="88927">MGIVRWLKSRKYLQRIVLYFNLSFVGLLVLFSIAYYVSSKNVVLDTQKDADEKVLSQIKYNINYLHEIVQNIAIMMSFDKSIVYLMNAREPDSFTKFQTLRMLDTVADSTSFVDSIAVYNGVEGRMYIGGSGKWSRTHLKELEEMTLRSLRQSDRLTGGRLVPMKTDERNANVDLFSFFVLESHPANGAAPNAVIVNIRPQWVFDNIANVNNLGGRQDGIVVLDQDGKALAYRNETTKKLAEAGGGTALHAGPASDLFQVRRLGGEKYLVSEMSVGVNDWKIMSILPYDTVMGRVESFRDLSFLLIGLALAISIVLSAAVANRLYQPIRKLTDQFRRNTLVPLPGGPKTTQDEMSYISGVYERTLNKLRLAHEEENRNQQIVNDYYLRRWMADSESLTEEELRECRAAWPLLFPEGDEAEPGWIVAVLTPDPSLPAMHSHVRDDLFRFAACNITEETLARSYPVRVLDMKNEFLVAIVRTTAEGADSAALRKLLAEAVGTCRRYYRRTFSAAVYHPVSDPGEVSLAYQAAVRQLMYRLLYGPGSIIVPEDVESNMARRDVSIPAEWEKKLGEAIRARDDKAILALLRKWFGAISAFPYDEMTFAVQQILLVVRQVLREPTFAAHSNSIAMQTLGTHVARSDTLAEMKEKIAHFLVQVCLADREAQKEDKNKVVVDAIKEFVEKNALDINLSLQSVASNFKMSSAYVGRLFKQYLNVSVGDYINGYRLDKAREMLLAGSFSVKEIADYLGFNNASYFITLFKKKYGMTPKEFRMNATLGEENRLNGTQN</sequence>
<dbReference type="GO" id="GO:0003700">
    <property type="term" value="F:DNA-binding transcription factor activity"/>
    <property type="evidence" value="ECO:0007669"/>
    <property type="project" value="InterPro"/>
</dbReference>
<name>A0A7X0VGD8_9BACL</name>
<organism evidence="6 7">
    <name type="scientific">Cohnella nanjingensis</name>
    <dbReference type="NCBI Taxonomy" id="1387779"/>
    <lineage>
        <taxon>Bacteria</taxon>
        <taxon>Bacillati</taxon>
        <taxon>Bacillota</taxon>
        <taxon>Bacilli</taxon>
        <taxon>Bacillales</taxon>
        <taxon>Paenibacillaceae</taxon>
        <taxon>Cohnella</taxon>
    </lineage>
</organism>
<dbReference type="Gene3D" id="1.10.10.60">
    <property type="entry name" value="Homeodomain-like"/>
    <property type="match status" value="2"/>
</dbReference>
<evidence type="ECO:0000256" key="1">
    <source>
        <dbReference type="ARBA" id="ARBA00023015"/>
    </source>
</evidence>
<evidence type="ECO:0000256" key="4">
    <source>
        <dbReference type="SAM" id="Phobius"/>
    </source>
</evidence>
<evidence type="ECO:0000313" key="6">
    <source>
        <dbReference type="EMBL" id="MBB6672218.1"/>
    </source>
</evidence>
<keyword evidence="4" id="KW-0812">Transmembrane</keyword>
<feature type="transmembrane region" description="Helical" evidence="4">
    <location>
        <begin position="16"/>
        <end position="37"/>
    </location>
</feature>
<dbReference type="Pfam" id="PF12833">
    <property type="entry name" value="HTH_18"/>
    <property type="match status" value="1"/>
</dbReference>
<accession>A0A7X0VGD8</accession>
<dbReference type="PRINTS" id="PR00032">
    <property type="entry name" value="HTHARAC"/>
</dbReference>
<keyword evidence="7" id="KW-1185">Reference proteome</keyword>
<dbReference type="InterPro" id="IPR018062">
    <property type="entry name" value="HTH_AraC-typ_CS"/>
</dbReference>
<evidence type="ECO:0000256" key="2">
    <source>
        <dbReference type="ARBA" id="ARBA00023125"/>
    </source>
</evidence>
<keyword evidence="1" id="KW-0805">Transcription regulation</keyword>
<proteinExistence type="predicted"/>
<comment type="caution">
    <text evidence="6">The sequence shown here is derived from an EMBL/GenBank/DDBJ whole genome shotgun (WGS) entry which is preliminary data.</text>
</comment>
<dbReference type="PANTHER" id="PTHR43280:SF2">
    <property type="entry name" value="HTH-TYPE TRANSCRIPTIONAL REGULATOR EXSA"/>
    <property type="match status" value="1"/>
</dbReference>
<dbReference type="EMBL" id="JACJVP010000025">
    <property type="protein sequence ID" value="MBB6672218.1"/>
    <property type="molecule type" value="Genomic_DNA"/>
</dbReference>
<evidence type="ECO:0000259" key="5">
    <source>
        <dbReference type="PROSITE" id="PS01124"/>
    </source>
</evidence>
<feature type="domain" description="HTH araC/xylS-type" evidence="5">
    <location>
        <begin position="675"/>
        <end position="774"/>
    </location>
</feature>
<dbReference type="SMART" id="SM00342">
    <property type="entry name" value="HTH_ARAC"/>
    <property type="match status" value="1"/>
</dbReference>
<dbReference type="RefSeq" id="WP_185143686.1">
    <property type="nucleotide sequence ID" value="NZ_JACJVP010000025.1"/>
</dbReference>
<keyword evidence="4" id="KW-0472">Membrane</keyword>
<dbReference type="InterPro" id="IPR020449">
    <property type="entry name" value="Tscrpt_reg_AraC-type_HTH"/>
</dbReference>
<dbReference type="SUPFAM" id="SSF46689">
    <property type="entry name" value="Homeodomain-like"/>
    <property type="match status" value="1"/>
</dbReference>
<keyword evidence="3" id="KW-0804">Transcription</keyword>
<dbReference type="GO" id="GO:0043565">
    <property type="term" value="F:sequence-specific DNA binding"/>
    <property type="evidence" value="ECO:0007669"/>
    <property type="project" value="InterPro"/>
</dbReference>
<dbReference type="PROSITE" id="PS01124">
    <property type="entry name" value="HTH_ARAC_FAMILY_2"/>
    <property type="match status" value="1"/>
</dbReference>
<evidence type="ECO:0000313" key="7">
    <source>
        <dbReference type="Proteomes" id="UP000547209"/>
    </source>
</evidence>
<gene>
    <name evidence="6" type="ORF">H7C19_16175</name>
</gene>
<keyword evidence="4" id="KW-1133">Transmembrane helix</keyword>
<dbReference type="AlphaFoldDB" id="A0A7X0VGD8"/>
<reference evidence="6 7" key="1">
    <citation type="submission" date="2020-08" db="EMBL/GenBank/DDBJ databases">
        <title>Cohnella phylogeny.</title>
        <authorList>
            <person name="Dunlap C."/>
        </authorList>
    </citation>
    <scope>NUCLEOTIDE SEQUENCE [LARGE SCALE GENOMIC DNA]</scope>
    <source>
        <strain evidence="6 7">DSM 28246</strain>
    </source>
</reference>